<feature type="region of interest" description="Disordered" evidence="1">
    <location>
        <begin position="465"/>
        <end position="561"/>
    </location>
</feature>
<reference evidence="3 4" key="1">
    <citation type="journal article" date="2018" name="Cell">
        <title>The Chara Genome: Secondary Complexity and Implications for Plant Terrestrialization.</title>
        <authorList>
            <person name="Nishiyama T."/>
            <person name="Sakayama H."/>
            <person name="Vries J.D."/>
            <person name="Buschmann H."/>
            <person name="Saint-Marcoux D."/>
            <person name="Ullrich K.K."/>
            <person name="Haas F.B."/>
            <person name="Vanderstraeten L."/>
            <person name="Becker D."/>
            <person name="Lang D."/>
            <person name="Vosolsobe S."/>
            <person name="Rombauts S."/>
            <person name="Wilhelmsson P.K.I."/>
            <person name="Janitza P."/>
            <person name="Kern R."/>
            <person name="Heyl A."/>
            <person name="Rumpler F."/>
            <person name="Villalobos L.I.A.C."/>
            <person name="Clay J.M."/>
            <person name="Skokan R."/>
            <person name="Toyoda A."/>
            <person name="Suzuki Y."/>
            <person name="Kagoshima H."/>
            <person name="Schijlen E."/>
            <person name="Tajeshwar N."/>
            <person name="Catarino B."/>
            <person name="Hetherington A.J."/>
            <person name="Saltykova A."/>
            <person name="Bonnot C."/>
            <person name="Breuninger H."/>
            <person name="Symeonidi A."/>
            <person name="Radhakrishnan G.V."/>
            <person name="Van Nieuwerburgh F."/>
            <person name="Deforce D."/>
            <person name="Chang C."/>
            <person name="Karol K.G."/>
            <person name="Hedrich R."/>
            <person name="Ulvskov P."/>
            <person name="Glockner G."/>
            <person name="Delwiche C.F."/>
            <person name="Petrasek J."/>
            <person name="Van de Peer Y."/>
            <person name="Friml J."/>
            <person name="Beilby M."/>
            <person name="Dolan L."/>
            <person name="Kohara Y."/>
            <person name="Sugano S."/>
            <person name="Fujiyama A."/>
            <person name="Delaux P.-M."/>
            <person name="Quint M."/>
            <person name="TheiBen G."/>
            <person name="Hagemann M."/>
            <person name="Harholt J."/>
            <person name="Dunand C."/>
            <person name="Zachgo S."/>
            <person name="Langdale J."/>
            <person name="Maumus F."/>
            <person name="Straeten D.V.D."/>
            <person name="Gould S.B."/>
            <person name="Rensing S.A."/>
        </authorList>
    </citation>
    <scope>NUCLEOTIDE SEQUENCE [LARGE SCALE GENOMIC DNA]</scope>
    <source>
        <strain evidence="3 4">S276</strain>
    </source>
</reference>
<protein>
    <recommendedName>
        <fullName evidence="2">C2 domain-containing protein</fullName>
    </recommendedName>
</protein>
<feature type="compositionally biased region" description="Basic residues" evidence="1">
    <location>
        <begin position="465"/>
        <end position="479"/>
    </location>
</feature>
<dbReference type="InterPro" id="IPR035892">
    <property type="entry name" value="C2_domain_sf"/>
</dbReference>
<gene>
    <name evidence="3" type="ORF">CBR_g3315</name>
</gene>
<name>A0A388KFD7_CHABU</name>
<feature type="region of interest" description="Disordered" evidence="1">
    <location>
        <begin position="221"/>
        <end position="241"/>
    </location>
</feature>
<dbReference type="SUPFAM" id="SSF49562">
    <property type="entry name" value="C2 domain (Calcium/lipid-binding domain, CaLB)"/>
    <property type="match status" value="1"/>
</dbReference>
<keyword evidence="4" id="KW-1185">Reference proteome</keyword>
<dbReference type="OrthoDB" id="2144823at2759"/>
<dbReference type="Gramene" id="GBG68775">
    <property type="protein sequence ID" value="GBG68775"/>
    <property type="gene ID" value="CBR_g3315"/>
</dbReference>
<evidence type="ECO:0000313" key="3">
    <source>
        <dbReference type="EMBL" id="GBG68775.1"/>
    </source>
</evidence>
<comment type="caution">
    <text evidence="3">The sequence shown here is derived from an EMBL/GenBank/DDBJ whole genome shotgun (WGS) entry which is preliminary data.</text>
</comment>
<dbReference type="Proteomes" id="UP000265515">
    <property type="component" value="Unassembled WGS sequence"/>
</dbReference>
<accession>A0A388KFD7</accession>
<sequence>MVTAEDNAESKLLLVEEDMRPLVEGVLRFHIRSMTELNYDCTSVKVFLRILIQALEKRTTRVLVVNGYAVWNEYIHFPISILRDQSHPFNLLSIEIIIEEVTSLHVVLGTLHFHLHEVAKAVTSHGCFNVWSANERVGILDMSIAFLYGLYGYGNSPQLLLHAKMVPEENLTASLLPRLLNLNRWDSQRKPSNDGYIAKPTPGNRFGALAETVRWHTSTSKRMKDAGEGAAMDRSQSQGLGGEMTARSVGINSSTDLFRQMPNLVKMYEDYRYFDRNERGWRWKRTALMSKMVVSLMAQSHTPDVTEKLGKRDTSCRRGSIGPEVESIAIPLTEQNEARYLQRDTIVEDIEKEESSSTLKCLGFVLKFPRFLLQKLQQLAQKTDDDILQPTAIPITRHHHKNGGAACRKERAENPPRKRMAMYVCMPASAHVSRMYVPAFFGAYDRKMGIWRGEGDMERRRRMWTRRTTRIARTTRRSRRDGGGEEMDGGKRGRAGGGGDMDGEEGEDTRKGRRRGGIEDEEVRGGGGDKEDEEGQEEEEEEEETKRRREKETWRMRKGRRTKWSYMDRRCEIILRTHTCTKWSYMA</sequence>
<feature type="compositionally biased region" description="Basic and acidic residues" evidence="1">
    <location>
        <begin position="480"/>
        <end position="491"/>
    </location>
</feature>
<feature type="domain" description="C2" evidence="2">
    <location>
        <begin position="7"/>
        <end position="128"/>
    </location>
</feature>
<evidence type="ECO:0000259" key="2">
    <source>
        <dbReference type="PROSITE" id="PS50004"/>
    </source>
</evidence>
<organism evidence="3 4">
    <name type="scientific">Chara braunii</name>
    <name type="common">Braun's stonewort</name>
    <dbReference type="NCBI Taxonomy" id="69332"/>
    <lineage>
        <taxon>Eukaryota</taxon>
        <taxon>Viridiplantae</taxon>
        <taxon>Streptophyta</taxon>
        <taxon>Charophyceae</taxon>
        <taxon>Charales</taxon>
        <taxon>Characeae</taxon>
        <taxon>Chara</taxon>
    </lineage>
</organism>
<feature type="compositionally biased region" description="Basic and acidic residues" evidence="1">
    <location>
        <begin position="544"/>
        <end position="555"/>
    </location>
</feature>
<dbReference type="EMBL" id="BFEA01000105">
    <property type="protein sequence ID" value="GBG68775.1"/>
    <property type="molecule type" value="Genomic_DNA"/>
</dbReference>
<proteinExistence type="predicted"/>
<evidence type="ECO:0000313" key="4">
    <source>
        <dbReference type="Proteomes" id="UP000265515"/>
    </source>
</evidence>
<dbReference type="InterPro" id="IPR000008">
    <property type="entry name" value="C2_dom"/>
</dbReference>
<dbReference type="PROSITE" id="PS50004">
    <property type="entry name" value="C2"/>
    <property type="match status" value="1"/>
</dbReference>
<evidence type="ECO:0000256" key="1">
    <source>
        <dbReference type="SAM" id="MobiDB-lite"/>
    </source>
</evidence>
<feature type="compositionally biased region" description="Acidic residues" evidence="1">
    <location>
        <begin position="530"/>
        <end position="543"/>
    </location>
</feature>
<dbReference type="AlphaFoldDB" id="A0A388KFD7"/>